<dbReference type="Pfam" id="PF19850">
    <property type="entry name" value="DUF6325"/>
    <property type="match status" value="1"/>
</dbReference>
<dbReference type="AlphaFoldDB" id="A0A1I6G8F2"/>
<accession>A0A1I6G8F2</accession>
<evidence type="ECO:0000313" key="2">
    <source>
        <dbReference type="Proteomes" id="UP000198877"/>
    </source>
</evidence>
<sequence>MTGSVIETPPFGPVDLYLLGLSGERPDPAALSALTELTGSGLLRLLDLLLISRSDAGETTIVEAAEIPGGFEIGAAGLGAAGLIGNEDVDGLAALIPDGTAALLVAVELVYQRNLAEKTAASGAELLAYERIPAPVVNALLDSFVAEMEN</sequence>
<reference evidence="2" key="1">
    <citation type="submission" date="2016-10" db="EMBL/GenBank/DDBJ databases">
        <authorList>
            <person name="Varghese N."/>
            <person name="Submissions S."/>
        </authorList>
    </citation>
    <scope>NUCLEOTIDE SEQUENCE [LARGE SCALE GENOMIC DNA]</scope>
    <source>
        <strain evidence="2">CL127</strain>
    </source>
</reference>
<name>A0A1I6G8F2_9MICO</name>
<dbReference type="InterPro" id="IPR046288">
    <property type="entry name" value="DUF6325"/>
</dbReference>
<dbReference type="EMBL" id="FOYR01000001">
    <property type="protein sequence ID" value="SFR38391.1"/>
    <property type="molecule type" value="Genomic_DNA"/>
</dbReference>
<organism evidence="1 2">
    <name type="scientific">Microbacterium azadirachtae</name>
    <dbReference type="NCBI Taxonomy" id="582680"/>
    <lineage>
        <taxon>Bacteria</taxon>
        <taxon>Bacillati</taxon>
        <taxon>Actinomycetota</taxon>
        <taxon>Actinomycetes</taxon>
        <taxon>Micrococcales</taxon>
        <taxon>Microbacteriaceae</taxon>
        <taxon>Microbacterium</taxon>
    </lineage>
</organism>
<protein>
    <recommendedName>
        <fullName evidence="3">DUF1269 domain-containing protein</fullName>
    </recommendedName>
</protein>
<dbReference type="RefSeq" id="WP_220387414.1">
    <property type="nucleotide sequence ID" value="NZ_FNGQ01000001.1"/>
</dbReference>
<evidence type="ECO:0008006" key="3">
    <source>
        <dbReference type="Google" id="ProtNLM"/>
    </source>
</evidence>
<proteinExistence type="predicted"/>
<gene>
    <name evidence="1" type="ORF">SAMN04488591_0865</name>
</gene>
<dbReference type="Proteomes" id="UP000198877">
    <property type="component" value="Unassembled WGS sequence"/>
</dbReference>
<evidence type="ECO:0000313" key="1">
    <source>
        <dbReference type="EMBL" id="SFR38391.1"/>
    </source>
</evidence>